<sequence>LICPFIYFLSIKYQILDRNRKLDPETRQRESSACTGSKIYHVTLIFMPRPYLYIIYVHKDKVGFTSMIDPAIKEN</sequence>
<dbReference type="EMBL" id="AP015037">
    <property type="protein sequence ID" value="BAT86237.1"/>
    <property type="molecule type" value="Genomic_DNA"/>
</dbReference>
<evidence type="ECO:0000313" key="2">
    <source>
        <dbReference type="Proteomes" id="UP000291084"/>
    </source>
</evidence>
<reference evidence="1 2" key="1">
    <citation type="journal article" date="2015" name="Sci. Rep.">
        <title>The power of single molecule real-time sequencing technology in the de novo assembly of a eukaryotic genome.</title>
        <authorList>
            <person name="Sakai H."/>
            <person name="Naito K."/>
            <person name="Ogiso-Tanaka E."/>
            <person name="Takahashi Y."/>
            <person name="Iseki K."/>
            <person name="Muto C."/>
            <person name="Satou K."/>
            <person name="Teruya K."/>
            <person name="Shiroma A."/>
            <person name="Shimoji M."/>
            <person name="Hirano T."/>
            <person name="Itoh T."/>
            <person name="Kaga A."/>
            <person name="Tomooka N."/>
        </authorList>
    </citation>
    <scope>NUCLEOTIDE SEQUENCE [LARGE SCALE GENOMIC DNA]</scope>
    <source>
        <strain evidence="2">cv. Shumari</strain>
    </source>
</reference>
<evidence type="ECO:0000313" key="1">
    <source>
        <dbReference type="EMBL" id="BAT86237.1"/>
    </source>
</evidence>
<dbReference type="AlphaFoldDB" id="A0A0S3S070"/>
<accession>A0A0S3S070</accession>
<gene>
    <name evidence="1" type="primary">Vigan.04G387000</name>
    <name evidence="1" type="ORF">VIGAN_04387000</name>
</gene>
<dbReference type="Proteomes" id="UP000291084">
    <property type="component" value="Chromosome 4"/>
</dbReference>
<name>A0A0S3S070_PHAAN</name>
<organism evidence="1 2">
    <name type="scientific">Vigna angularis var. angularis</name>
    <dbReference type="NCBI Taxonomy" id="157739"/>
    <lineage>
        <taxon>Eukaryota</taxon>
        <taxon>Viridiplantae</taxon>
        <taxon>Streptophyta</taxon>
        <taxon>Embryophyta</taxon>
        <taxon>Tracheophyta</taxon>
        <taxon>Spermatophyta</taxon>
        <taxon>Magnoliopsida</taxon>
        <taxon>eudicotyledons</taxon>
        <taxon>Gunneridae</taxon>
        <taxon>Pentapetalae</taxon>
        <taxon>rosids</taxon>
        <taxon>fabids</taxon>
        <taxon>Fabales</taxon>
        <taxon>Fabaceae</taxon>
        <taxon>Papilionoideae</taxon>
        <taxon>50 kb inversion clade</taxon>
        <taxon>NPAAA clade</taxon>
        <taxon>indigoferoid/millettioid clade</taxon>
        <taxon>Phaseoleae</taxon>
        <taxon>Vigna</taxon>
    </lineage>
</organism>
<feature type="non-terminal residue" evidence="1">
    <location>
        <position position="1"/>
    </location>
</feature>
<keyword evidence="2" id="KW-1185">Reference proteome</keyword>
<protein>
    <submittedName>
        <fullName evidence="1">Uncharacterized protein</fullName>
    </submittedName>
</protein>
<proteinExistence type="predicted"/>